<name>A0ABW3X4N7_9ACTN</name>
<organism evidence="2 3">
    <name type="scientific">Streptomyces kaempferi</name>
    <dbReference type="NCBI Taxonomy" id="333725"/>
    <lineage>
        <taxon>Bacteria</taxon>
        <taxon>Bacillati</taxon>
        <taxon>Actinomycetota</taxon>
        <taxon>Actinomycetes</taxon>
        <taxon>Kitasatosporales</taxon>
        <taxon>Streptomycetaceae</taxon>
        <taxon>Streptomyces</taxon>
    </lineage>
</organism>
<keyword evidence="3" id="KW-1185">Reference proteome</keyword>
<sequence length="64" mass="6935">MRDDHGQARQHATEKASATADQPVAASLRGGWILLIEIADLRLPLLGDCTLDALARPLTTLEAW</sequence>
<comment type="caution">
    <text evidence="2">The sequence shown here is derived from an EMBL/GenBank/DDBJ whole genome shotgun (WGS) entry which is preliminary data.</text>
</comment>
<evidence type="ECO:0000313" key="2">
    <source>
        <dbReference type="EMBL" id="MFD1304582.1"/>
    </source>
</evidence>
<evidence type="ECO:0000256" key="1">
    <source>
        <dbReference type="SAM" id="MobiDB-lite"/>
    </source>
</evidence>
<protein>
    <submittedName>
        <fullName evidence="2">Uncharacterized protein</fullName>
    </submittedName>
</protein>
<dbReference type="EMBL" id="JBHTMM010000002">
    <property type="protein sequence ID" value="MFD1304582.1"/>
    <property type="molecule type" value="Genomic_DNA"/>
</dbReference>
<gene>
    <name evidence="2" type="ORF">ACFQ5X_01835</name>
</gene>
<accession>A0ABW3X4N7</accession>
<dbReference type="Proteomes" id="UP001597058">
    <property type="component" value="Unassembled WGS sequence"/>
</dbReference>
<evidence type="ECO:0000313" key="3">
    <source>
        <dbReference type="Proteomes" id="UP001597058"/>
    </source>
</evidence>
<feature type="region of interest" description="Disordered" evidence="1">
    <location>
        <begin position="1"/>
        <end position="22"/>
    </location>
</feature>
<dbReference type="RefSeq" id="WP_381240777.1">
    <property type="nucleotide sequence ID" value="NZ_JBHSKH010000081.1"/>
</dbReference>
<reference evidence="3" key="1">
    <citation type="journal article" date="2019" name="Int. J. Syst. Evol. Microbiol.">
        <title>The Global Catalogue of Microorganisms (GCM) 10K type strain sequencing project: providing services to taxonomists for standard genome sequencing and annotation.</title>
        <authorList>
            <consortium name="The Broad Institute Genomics Platform"/>
            <consortium name="The Broad Institute Genome Sequencing Center for Infectious Disease"/>
            <person name="Wu L."/>
            <person name="Ma J."/>
        </authorList>
    </citation>
    <scope>NUCLEOTIDE SEQUENCE [LARGE SCALE GENOMIC DNA]</scope>
    <source>
        <strain evidence="3">CGMCC 4.7020</strain>
    </source>
</reference>
<feature type="compositionally biased region" description="Basic and acidic residues" evidence="1">
    <location>
        <begin position="1"/>
        <end position="14"/>
    </location>
</feature>
<proteinExistence type="predicted"/>